<dbReference type="Proteomes" id="UP000245119">
    <property type="component" value="Linkage Group LG2"/>
</dbReference>
<feature type="compositionally biased region" description="Basic residues" evidence="1">
    <location>
        <begin position="1"/>
        <end position="10"/>
    </location>
</feature>
<name>A0A2T7PQL5_POMCA</name>
<evidence type="ECO:0000313" key="3">
    <source>
        <dbReference type="Proteomes" id="UP000245119"/>
    </source>
</evidence>
<feature type="compositionally biased region" description="Basic and acidic residues" evidence="1">
    <location>
        <begin position="21"/>
        <end position="40"/>
    </location>
</feature>
<protein>
    <submittedName>
        <fullName evidence="2">Uncharacterized protein</fullName>
    </submittedName>
</protein>
<feature type="region of interest" description="Disordered" evidence="1">
    <location>
        <begin position="1"/>
        <end position="63"/>
    </location>
</feature>
<accession>A0A2T7PQL5</accession>
<reference evidence="2 3" key="1">
    <citation type="submission" date="2018-04" db="EMBL/GenBank/DDBJ databases">
        <title>The genome of golden apple snail Pomacea canaliculata provides insight into stress tolerance and invasive adaptation.</title>
        <authorList>
            <person name="Liu C."/>
            <person name="Liu B."/>
            <person name="Ren Y."/>
            <person name="Zhang Y."/>
            <person name="Wang H."/>
            <person name="Li S."/>
            <person name="Jiang F."/>
            <person name="Yin L."/>
            <person name="Zhang G."/>
            <person name="Qian W."/>
            <person name="Fan W."/>
        </authorList>
    </citation>
    <scope>NUCLEOTIDE SEQUENCE [LARGE SCALE GENOMIC DNA]</scope>
    <source>
        <strain evidence="2">SZHN2017</strain>
        <tissue evidence="2">Muscle</tissue>
    </source>
</reference>
<proteinExistence type="predicted"/>
<sequence length="215" mass="23557">MNVDKVRRRPPREVGGGLQRVVDDWGGRDDKTSKAVEVKSHVTSRGGEAASKSSVNASDGAPWRRYSLPRQPYPDLREGALLPLVLCCHIPGFTECDLHAWQGDCLPLSQAGAIIDVAVDDRRTTHEHVSDDSFLVSRDGGTCNRRQSLSVAVAEDKREVTDATSFCFSGERGSALSPPRTIQFVLGQKSAASEGRQVRQRFQARMGLEMSGKQH</sequence>
<evidence type="ECO:0000313" key="2">
    <source>
        <dbReference type="EMBL" id="PVD35667.1"/>
    </source>
</evidence>
<comment type="caution">
    <text evidence="2">The sequence shown here is derived from an EMBL/GenBank/DDBJ whole genome shotgun (WGS) entry which is preliminary data.</text>
</comment>
<dbReference type="EMBL" id="PZQS01000002">
    <property type="protein sequence ID" value="PVD35667.1"/>
    <property type="molecule type" value="Genomic_DNA"/>
</dbReference>
<gene>
    <name evidence="2" type="ORF">C0Q70_02630</name>
</gene>
<organism evidence="2 3">
    <name type="scientific">Pomacea canaliculata</name>
    <name type="common">Golden apple snail</name>
    <dbReference type="NCBI Taxonomy" id="400727"/>
    <lineage>
        <taxon>Eukaryota</taxon>
        <taxon>Metazoa</taxon>
        <taxon>Spiralia</taxon>
        <taxon>Lophotrochozoa</taxon>
        <taxon>Mollusca</taxon>
        <taxon>Gastropoda</taxon>
        <taxon>Caenogastropoda</taxon>
        <taxon>Architaenioglossa</taxon>
        <taxon>Ampullarioidea</taxon>
        <taxon>Ampullariidae</taxon>
        <taxon>Pomacea</taxon>
    </lineage>
</organism>
<dbReference type="AlphaFoldDB" id="A0A2T7PQL5"/>
<evidence type="ECO:0000256" key="1">
    <source>
        <dbReference type="SAM" id="MobiDB-lite"/>
    </source>
</evidence>
<keyword evidence="3" id="KW-1185">Reference proteome</keyword>